<reference evidence="5" key="1">
    <citation type="submission" date="2017-03" db="EMBL/GenBank/DDBJ databases">
        <authorList>
            <person name="Sharma R."/>
            <person name="Thines M."/>
        </authorList>
    </citation>
    <scope>NUCLEOTIDE SEQUENCE [LARGE SCALE GENOMIC DNA]</scope>
</reference>
<evidence type="ECO:0000256" key="1">
    <source>
        <dbReference type="SAM" id="MobiDB-lite"/>
    </source>
</evidence>
<feature type="transmembrane region" description="Helical" evidence="2">
    <location>
        <begin position="202"/>
        <end position="223"/>
    </location>
</feature>
<feature type="transmembrane region" description="Helical" evidence="2">
    <location>
        <begin position="87"/>
        <end position="106"/>
    </location>
</feature>
<feature type="transmembrane region" description="Helical" evidence="2">
    <location>
        <begin position="168"/>
        <end position="190"/>
    </location>
</feature>
<dbReference type="EMBL" id="FWEW01001042">
    <property type="protein sequence ID" value="SLM36312.1"/>
    <property type="molecule type" value="Genomic_DNA"/>
</dbReference>
<feature type="domain" description="Rhodopsin" evidence="3">
    <location>
        <begin position="32"/>
        <end position="266"/>
    </location>
</feature>
<dbReference type="Pfam" id="PF20684">
    <property type="entry name" value="Fung_rhodopsin"/>
    <property type="match status" value="1"/>
</dbReference>
<feature type="compositionally biased region" description="Low complexity" evidence="1">
    <location>
        <begin position="293"/>
        <end position="310"/>
    </location>
</feature>
<feature type="transmembrane region" description="Helical" evidence="2">
    <location>
        <begin position="126"/>
        <end position="148"/>
    </location>
</feature>
<evidence type="ECO:0000259" key="3">
    <source>
        <dbReference type="Pfam" id="PF20684"/>
    </source>
</evidence>
<keyword evidence="5" id="KW-1185">Reference proteome</keyword>
<dbReference type="PANTHER" id="PTHR38794:SF1">
    <property type="entry name" value="INTEGRAL MEMBRANE PROTEIN"/>
    <property type="match status" value="1"/>
</dbReference>
<dbReference type="AlphaFoldDB" id="A0A1W5CZZ7"/>
<evidence type="ECO:0000256" key="2">
    <source>
        <dbReference type="SAM" id="Phobius"/>
    </source>
</evidence>
<dbReference type="InterPro" id="IPR049326">
    <property type="entry name" value="Rhodopsin_dom_fungi"/>
</dbReference>
<feature type="region of interest" description="Disordered" evidence="1">
    <location>
        <begin position="285"/>
        <end position="320"/>
    </location>
</feature>
<evidence type="ECO:0000313" key="5">
    <source>
        <dbReference type="Proteomes" id="UP000192927"/>
    </source>
</evidence>
<sequence>MAQAVITPGNKSPLVEVVTWIMLTIAVLSVIARLTTKVITIRRINLDDYMIITSLLLAIAQSIAVMLQATNGFGQHSSTLSNKQLDAVLQSMYAADILVIASLFFAKVSITTFIKSLKPVPLYRQLCFGLEVVMILWALTAELVTAFRCPLPNPWNFLNRSCVSRATVWDYTSIMSIITDAGLVVLASIIVAHIQIPLSKRIMISAVFGTRIFVVAATIGQIVCINQRAASEDQIFGLWQASISTQVVQCLAIVTSCIPYLKPFMKSLESGMMRADDLHRRDHTGAYSRDVNKNSNSSSGSRSAGLSNKSNAFREHQSSHELDTVLSGHNSGISHTTLATAEGEAFEGDAHSDTSQSRIIRHTRTWTVDVSSAEG</sequence>
<keyword evidence="2" id="KW-1133">Transmembrane helix</keyword>
<accession>A0A1W5CZZ7</accession>
<proteinExistence type="predicted"/>
<keyword evidence="2" id="KW-0812">Transmembrane</keyword>
<feature type="transmembrane region" description="Helical" evidence="2">
    <location>
        <begin position="48"/>
        <end position="67"/>
    </location>
</feature>
<dbReference type="PANTHER" id="PTHR38794">
    <property type="entry name" value="INTEGRAL MEMBRANE PROTEIN"/>
    <property type="match status" value="1"/>
</dbReference>
<dbReference type="Proteomes" id="UP000192927">
    <property type="component" value="Unassembled WGS sequence"/>
</dbReference>
<protein>
    <recommendedName>
        <fullName evidence="3">Rhodopsin domain-containing protein</fullName>
    </recommendedName>
</protein>
<feature type="transmembrane region" description="Helical" evidence="2">
    <location>
        <begin position="17"/>
        <end position="36"/>
    </location>
</feature>
<organism evidence="4 5">
    <name type="scientific">Lasallia pustulata</name>
    <dbReference type="NCBI Taxonomy" id="136370"/>
    <lineage>
        <taxon>Eukaryota</taxon>
        <taxon>Fungi</taxon>
        <taxon>Dikarya</taxon>
        <taxon>Ascomycota</taxon>
        <taxon>Pezizomycotina</taxon>
        <taxon>Lecanoromycetes</taxon>
        <taxon>OSLEUM clade</taxon>
        <taxon>Umbilicariomycetidae</taxon>
        <taxon>Umbilicariales</taxon>
        <taxon>Umbilicariaceae</taxon>
        <taxon>Lasallia</taxon>
    </lineage>
</organism>
<keyword evidence="2" id="KW-0472">Membrane</keyword>
<evidence type="ECO:0000313" key="4">
    <source>
        <dbReference type="EMBL" id="SLM36312.1"/>
    </source>
</evidence>
<name>A0A1W5CZZ7_9LECA</name>